<dbReference type="Gene3D" id="3.40.50.300">
    <property type="entry name" value="P-loop containing nucleotide triphosphate hydrolases"/>
    <property type="match status" value="1"/>
</dbReference>
<accession>A0A914I6W2</accession>
<protein>
    <submittedName>
        <fullName evidence="3">Helicase C-terminal domain-containing protein</fullName>
    </submittedName>
</protein>
<keyword evidence="2" id="KW-1185">Reference proteome</keyword>
<dbReference type="CDD" id="cd18787">
    <property type="entry name" value="SF2_C_DEAD"/>
    <property type="match status" value="1"/>
</dbReference>
<feature type="domain" description="Helicase C-terminal" evidence="1">
    <location>
        <begin position="68"/>
        <end position="208"/>
    </location>
</feature>
<dbReference type="PANTHER" id="PTHR47958">
    <property type="entry name" value="ATP-DEPENDENT RNA HELICASE DBP3"/>
    <property type="match status" value="1"/>
</dbReference>
<dbReference type="SMART" id="SM00490">
    <property type="entry name" value="HELICc"/>
    <property type="match status" value="1"/>
</dbReference>
<dbReference type="Proteomes" id="UP000887572">
    <property type="component" value="Unplaced"/>
</dbReference>
<proteinExistence type="predicted"/>
<name>A0A914I6W2_GLORO</name>
<organism evidence="2 3">
    <name type="scientific">Globodera rostochiensis</name>
    <name type="common">Golden nematode worm</name>
    <name type="synonym">Heterodera rostochiensis</name>
    <dbReference type="NCBI Taxonomy" id="31243"/>
    <lineage>
        <taxon>Eukaryota</taxon>
        <taxon>Metazoa</taxon>
        <taxon>Ecdysozoa</taxon>
        <taxon>Nematoda</taxon>
        <taxon>Chromadorea</taxon>
        <taxon>Rhabditida</taxon>
        <taxon>Tylenchina</taxon>
        <taxon>Tylenchomorpha</taxon>
        <taxon>Tylenchoidea</taxon>
        <taxon>Heteroderidae</taxon>
        <taxon>Heteroderinae</taxon>
        <taxon>Globodera</taxon>
    </lineage>
</organism>
<dbReference type="SUPFAM" id="SSF52540">
    <property type="entry name" value="P-loop containing nucleoside triphosphate hydrolases"/>
    <property type="match status" value="1"/>
</dbReference>
<evidence type="ECO:0000313" key="2">
    <source>
        <dbReference type="Proteomes" id="UP000887572"/>
    </source>
</evidence>
<dbReference type="PROSITE" id="PS51194">
    <property type="entry name" value="HELICASE_CTER"/>
    <property type="match status" value="1"/>
</dbReference>
<dbReference type="Pfam" id="PF00271">
    <property type="entry name" value="Helicase_C"/>
    <property type="match status" value="1"/>
</dbReference>
<evidence type="ECO:0000313" key="3">
    <source>
        <dbReference type="WBParaSite" id="Gr19_v10_g8054.t1"/>
    </source>
</evidence>
<evidence type="ECO:0000259" key="1">
    <source>
        <dbReference type="PROSITE" id="PS51194"/>
    </source>
</evidence>
<dbReference type="WBParaSite" id="Gr19_v10_g8054.t1">
    <property type="protein sequence ID" value="Gr19_v10_g8054.t1"/>
    <property type="gene ID" value="Gr19_v10_g8054"/>
</dbReference>
<dbReference type="AlphaFoldDB" id="A0A914I6W2"/>
<dbReference type="InterPro" id="IPR027417">
    <property type="entry name" value="P-loop_NTPase"/>
</dbReference>
<sequence length="212" mass="24064">MFVTFETGPQNFTIQFFGDNLTVNIRRMNTAIDFVTQEFRKVQKFKKFDTLVKLLLSDIGNGMERTPKGEYLIRKTLVFVERKRSSDMLAIGLKQNNIQAISINRDRTLEQCLKAAEDLASGKIAVLIVTDDATRGLKFTGVETVVNFDLPEQDASERYIHRIGCCTGRVGISFFDPCSSKDLENASDYVKIMKRLGHEVPDFLHEIVAVQM</sequence>
<reference evidence="3" key="1">
    <citation type="submission" date="2022-11" db="UniProtKB">
        <authorList>
            <consortium name="WormBaseParasite"/>
        </authorList>
    </citation>
    <scope>IDENTIFICATION</scope>
</reference>
<dbReference type="InterPro" id="IPR001650">
    <property type="entry name" value="Helicase_C-like"/>
</dbReference>